<dbReference type="PANTHER" id="PTHR46233:SF3">
    <property type="entry name" value="HYDROXYACYLGLUTATHIONE HYDROLASE GLOC"/>
    <property type="match status" value="1"/>
</dbReference>
<feature type="domain" description="Metallo-beta-lactamase" evidence="5">
    <location>
        <begin position="15"/>
        <end position="185"/>
    </location>
</feature>
<sequence length="203" mass="23037">MLETLQVFKTSGLFQTNTYVFKVGDGWFVVDPGKGVLDFLKNFLSQDVSLNVLLTHGHYDHIAGIPELEYFNSLKIFISEEDSPLLKDPNWNYSAPLGDPLVLEREWTNVDDYFNTISAPGHTPGSRIIIFDGYVFTGDVVFSNTVGRWDLCPLPNAHELMVETIRRLSEAFRQLPNDWLILPGHGEVVTVGKLFSLNPFFKR</sequence>
<evidence type="ECO:0000256" key="1">
    <source>
        <dbReference type="ARBA" id="ARBA00001947"/>
    </source>
</evidence>
<dbReference type="OrthoDB" id="9802248at2"/>
<evidence type="ECO:0000313" key="6">
    <source>
        <dbReference type="EMBL" id="ODN30845.1"/>
    </source>
</evidence>
<dbReference type="SUPFAM" id="SSF56281">
    <property type="entry name" value="Metallo-hydrolase/oxidoreductase"/>
    <property type="match status" value="1"/>
</dbReference>
<protein>
    <recommendedName>
        <fullName evidence="5">Metallo-beta-lactamase domain-containing protein</fullName>
    </recommendedName>
</protein>
<organism evidence="6 7">
    <name type="scientific">Fervidobacterium thailandense</name>
    <dbReference type="NCBI Taxonomy" id="1008305"/>
    <lineage>
        <taxon>Bacteria</taxon>
        <taxon>Thermotogati</taxon>
        <taxon>Thermotogota</taxon>
        <taxon>Thermotogae</taxon>
        <taxon>Thermotogales</taxon>
        <taxon>Fervidobacteriaceae</taxon>
        <taxon>Fervidobacterium</taxon>
    </lineage>
</organism>
<keyword evidence="7" id="KW-1185">Reference proteome</keyword>
<dbReference type="CDD" id="cd06262">
    <property type="entry name" value="metallo-hydrolase-like_MBL-fold"/>
    <property type="match status" value="1"/>
</dbReference>
<dbReference type="InterPro" id="IPR036866">
    <property type="entry name" value="RibonucZ/Hydroxyglut_hydro"/>
</dbReference>
<keyword evidence="2" id="KW-0479">Metal-binding</keyword>
<name>A0A1E3G3J6_9BACT</name>
<dbReference type="PANTHER" id="PTHR46233">
    <property type="entry name" value="HYDROXYACYLGLUTATHIONE HYDROLASE GLOC"/>
    <property type="match status" value="1"/>
</dbReference>
<reference evidence="7" key="1">
    <citation type="submission" date="2016-04" db="EMBL/GenBank/DDBJ databases">
        <title>The genome sequence project of a novel Fervidobacterium isolate from a hot spring in Thailand.</title>
        <authorList>
            <person name="Gonzalez J.M."/>
            <person name="Cuecas A."/>
            <person name="Kanoksilapatham W."/>
        </authorList>
    </citation>
    <scope>NUCLEOTIDE SEQUENCE [LARGE SCALE GENOMIC DNA]</scope>
    <source>
        <strain evidence="7">FC2004</strain>
    </source>
</reference>
<dbReference type="Proteomes" id="UP000094570">
    <property type="component" value="Unassembled WGS sequence"/>
</dbReference>
<evidence type="ECO:0000256" key="2">
    <source>
        <dbReference type="ARBA" id="ARBA00022723"/>
    </source>
</evidence>
<dbReference type="Gene3D" id="3.60.15.10">
    <property type="entry name" value="Ribonuclease Z/Hydroxyacylglutathione hydrolase-like"/>
    <property type="match status" value="1"/>
</dbReference>
<dbReference type="GO" id="GO:0046872">
    <property type="term" value="F:metal ion binding"/>
    <property type="evidence" value="ECO:0007669"/>
    <property type="project" value="UniProtKB-KW"/>
</dbReference>
<accession>A0A1E3G3J6</accession>
<dbReference type="GO" id="GO:0016787">
    <property type="term" value="F:hydrolase activity"/>
    <property type="evidence" value="ECO:0007669"/>
    <property type="project" value="UniProtKB-KW"/>
</dbReference>
<dbReference type="Pfam" id="PF00753">
    <property type="entry name" value="Lactamase_B"/>
    <property type="match status" value="1"/>
</dbReference>
<gene>
    <name evidence="6" type="ORF">A4H02_02960</name>
</gene>
<dbReference type="EMBL" id="LWAF01000003">
    <property type="protein sequence ID" value="ODN30845.1"/>
    <property type="molecule type" value="Genomic_DNA"/>
</dbReference>
<dbReference type="SMART" id="SM00849">
    <property type="entry name" value="Lactamase_B"/>
    <property type="match status" value="1"/>
</dbReference>
<comment type="caution">
    <text evidence="6">The sequence shown here is derived from an EMBL/GenBank/DDBJ whole genome shotgun (WGS) entry which is preliminary data.</text>
</comment>
<keyword evidence="4" id="KW-0862">Zinc</keyword>
<evidence type="ECO:0000313" key="7">
    <source>
        <dbReference type="Proteomes" id="UP000094570"/>
    </source>
</evidence>
<dbReference type="AlphaFoldDB" id="A0A1E3G3J6"/>
<keyword evidence="3" id="KW-0378">Hydrolase</keyword>
<proteinExistence type="predicted"/>
<dbReference type="STRING" id="1008305.A4H02_02960"/>
<evidence type="ECO:0000256" key="4">
    <source>
        <dbReference type="ARBA" id="ARBA00022833"/>
    </source>
</evidence>
<comment type="cofactor">
    <cofactor evidence="1">
        <name>Zn(2+)</name>
        <dbReference type="ChEBI" id="CHEBI:29105"/>
    </cofactor>
</comment>
<evidence type="ECO:0000259" key="5">
    <source>
        <dbReference type="SMART" id="SM00849"/>
    </source>
</evidence>
<dbReference type="RefSeq" id="WP_069292684.1">
    <property type="nucleotide sequence ID" value="NZ_CP140110.1"/>
</dbReference>
<dbReference type="InterPro" id="IPR001279">
    <property type="entry name" value="Metallo-B-lactamas"/>
</dbReference>
<dbReference type="InterPro" id="IPR051453">
    <property type="entry name" value="MBL_Glyoxalase_II"/>
</dbReference>
<evidence type="ECO:0000256" key="3">
    <source>
        <dbReference type="ARBA" id="ARBA00022801"/>
    </source>
</evidence>